<name>A0ABD1IAX3_SALDI</name>
<dbReference type="Pfam" id="PF03350">
    <property type="entry name" value="UPF0114"/>
    <property type="match status" value="1"/>
</dbReference>
<dbReference type="PANTHER" id="PTHR31721:SF3">
    <property type="entry name" value="EXPRESSED PROTEIN"/>
    <property type="match status" value="1"/>
</dbReference>
<dbReference type="PANTHER" id="PTHR31721">
    <property type="entry name" value="OS06G0710300 PROTEIN"/>
    <property type="match status" value="1"/>
</dbReference>
<feature type="transmembrane region" description="Helical" evidence="1">
    <location>
        <begin position="246"/>
        <end position="266"/>
    </location>
</feature>
<evidence type="ECO:0000256" key="1">
    <source>
        <dbReference type="SAM" id="Phobius"/>
    </source>
</evidence>
<feature type="transmembrane region" description="Helical" evidence="1">
    <location>
        <begin position="118"/>
        <end position="149"/>
    </location>
</feature>
<reference evidence="2 3" key="1">
    <citation type="submission" date="2024-06" db="EMBL/GenBank/DDBJ databases">
        <title>A chromosome level genome sequence of Diviner's sage (Salvia divinorum).</title>
        <authorList>
            <person name="Ford S.A."/>
            <person name="Ro D.-K."/>
            <person name="Ness R.W."/>
            <person name="Phillips M.A."/>
        </authorList>
    </citation>
    <scope>NUCLEOTIDE SEQUENCE [LARGE SCALE GENOMIC DNA]</scope>
    <source>
        <strain evidence="2">SAF-2024a</strain>
        <tissue evidence="2">Leaf</tissue>
    </source>
</reference>
<feature type="transmembrane region" description="Helical" evidence="1">
    <location>
        <begin position="169"/>
        <end position="189"/>
    </location>
</feature>
<evidence type="ECO:0000313" key="2">
    <source>
        <dbReference type="EMBL" id="KAL1564849.1"/>
    </source>
</evidence>
<gene>
    <name evidence="2" type="ORF">AAHA92_07142</name>
</gene>
<dbReference type="AlphaFoldDB" id="A0ABD1IAX3"/>
<protein>
    <submittedName>
        <fullName evidence="2">Uncharacterized protein</fullName>
    </submittedName>
</protein>
<accession>A0ABD1IAX3</accession>
<organism evidence="2 3">
    <name type="scientific">Salvia divinorum</name>
    <name type="common">Maria pastora</name>
    <name type="synonym">Diviner's sage</name>
    <dbReference type="NCBI Taxonomy" id="28513"/>
    <lineage>
        <taxon>Eukaryota</taxon>
        <taxon>Viridiplantae</taxon>
        <taxon>Streptophyta</taxon>
        <taxon>Embryophyta</taxon>
        <taxon>Tracheophyta</taxon>
        <taxon>Spermatophyta</taxon>
        <taxon>Magnoliopsida</taxon>
        <taxon>eudicotyledons</taxon>
        <taxon>Gunneridae</taxon>
        <taxon>Pentapetalae</taxon>
        <taxon>asterids</taxon>
        <taxon>lamiids</taxon>
        <taxon>Lamiales</taxon>
        <taxon>Lamiaceae</taxon>
        <taxon>Nepetoideae</taxon>
        <taxon>Mentheae</taxon>
        <taxon>Salviinae</taxon>
        <taxon>Salvia</taxon>
        <taxon>Salvia subgen. Calosphace</taxon>
    </lineage>
</organism>
<proteinExistence type="predicted"/>
<dbReference type="EMBL" id="JBEAFC010000003">
    <property type="protein sequence ID" value="KAL1564849.1"/>
    <property type="molecule type" value="Genomic_DNA"/>
</dbReference>
<evidence type="ECO:0000313" key="3">
    <source>
        <dbReference type="Proteomes" id="UP001567538"/>
    </source>
</evidence>
<dbReference type="Proteomes" id="UP001567538">
    <property type="component" value="Unassembled WGS sequence"/>
</dbReference>
<keyword evidence="1" id="KW-0472">Membrane</keyword>
<dbReference type="InterPro" id="IPR005134">
    <property type="entry name" value="UPF0114"/>
</dbReference>
<keyword evidence="1" id="KW-1133">Transmembrane helix</keyword>
<keyword evidence="3" id="KW-1185">Reference proteome</keyword>
<sequence>MAATSRLLRFATKPLGFTHETLVSSSDVSSRRLKTLMCLNISPAGAGERKPAPVKASGCSSTYAVVSEPKTEKRMDLGVLFRYVADAFSFWRKFVLQQSLWGLHIQMFLEKAVVDCRFFTLLAIGGSLICSLLCFLEGCFLVLGSYFHALSRMSEQTQVVHQLIEAIDMFIMGTAMLVFAMALYVMFVGSQDRDSALSKNFDLKKWMGRGSAMEAKSKIGHAVMLILQVQVLDKFRSIGVSSGMDLACFAGAIFLSSASIFILSRISDNAHIHKH</sequence>
<comment type="caution">
    <text evidence="2">The sequence shown here is derived from an EMBL/GenBank/DDBJ whole genome shotgun (WGS) entry which is preliminary data.</text>
</comment>
<keyword evidence="1" id="KW-0812">Transmembrane</keyword>